<reference evidence="8 9" key="1">
    <citation type="journal article" date="2024" name="BMC Genomics">
        <title>De novo assembly and annotation of Popillia japonica's genome with initial clues to its potential as an invasive pest.</title>
        <authorList>
            <person name="Cucini C."/>
            <person name="Boschi S."/>
            <person name="Funari R."/>
            <person name="Cardaioli E."/>
            <person name="Iannotti N."/>
            <person name="Marturano G."/>
            <person name="Paoli F."/>
            <person name="Bruttini M."/>
            <person name="Carapelli A."/>
            <person name="Frati F."/>
            <person name="Nardi F."/>
        </authorList>
    </citation>
    <scope>NUCLEOTIDE SEQUENCE [LARGE SCALE GENOMIC DNA]</scope>
    <source>
        <strain evidence="8">DMR45628</strain>
    </source>
</reference>
<proteinExistence type="inferred from homology"/>
<accession>A0AAW1JCC3</accession>
<evidence type="ECO:0000256" key="7">
    <source>
        <dbReference type="ARBA" id="ARBA00023180"/>
    </source>
</evidence>
<keyword evidence="7" id="KW-0325">Glycoprotein</keyword>
<dbReference type="Proteomes" id="UP001458880">
    <property type="component" value="Unassembled WGS sequence"/>
</dbReference>
<evidence type="ECO:0000256" key="4">
    <source>
        <dbReference type="ARBA" id="ARBA00022729"/>
    </source>
</evidence>
<evidence type="ECO:0000256" key="5">
    <source>
        <dbReference type="ARBA" id="ARBA00022801"/>
    </source>
</evidence>
<evidence type="ECO:0000256" key="1">
    <source>
        <dbReference type="ARBA" id="ARBA00000032"/>
    </source>
</evidence>
<dbReference type="EMBL" id="JASPKY010000435">
    <property type="protein sequence ID" value="KAK9700562.1"/>
    <property type="molecule type" value="Genomic_DNA"/>
</dbReference>
<dbReference type="Gene3D" id="3.40.50.1240">
    <property type="entry name" value="Phosphoglycerate mutase-like"/>
    <property type="match status" value="1"/>
</dbReference>
<protein>
    <recommendedName>
        <fullName evidence="3">acid phosphatase</fullName>
        <ecNumber evidence="3">3.1.3.2</ecNumber>
    </recommendedName>
</protein>
<comment type="similarity">
    <text evidence="2">Belongs to the histidine acid phosphatase family.</text>
</comment>
<evidence type="ECO:0000256" key="3">
    <source>
        <dbReference type="ARBA" id="ARBA00012646"/>
    </source>
</evidence>
<dbReference type="EC" id="3.1.3.2" evidence="3"/>
<comment type="catalytic activity">
    <reaction evidence="1">
        <text>a phosphate monoester + H2O = an alcohol + phosphate</text>
        <dbReference type="Rhea" id="RHEA:15017"/>
        <dbReference type="ChEBI" id="CHEBI:15377"/>
        <dbReference type="ChEBI" id="CHEBI:30879"/>
        <dbReference type="ChEBI" id="CHEBI:43474"/>
        <dbReference type="ChEBI" id="CHEBI:67140"/>
        <dbReference type="EC" id="3.1.3.2"/>
    </reaction>
</comment>
<evidence type="ECO:0000313" key="8">
    <source>
        <dbReference type="EMBL" id="KAK9700562.1"/>
    </source>
</evidence>
<name>A0AAW1JCC3_POPJA</name>
<dbReference type="GO" id="GO:0003993">
    <property type="term" value="F:acid phosphatase activity"/>
    <property type="evidence" value="ECO:0007669"/>
    <property type="project" value="UniProtKB-EC"/>
</dbReference>
<keyword evidence="4" id="KW-0732">Signal</keyword>
<keyword evidence="6" id="KW-1015">Disulfide bond</keyword>
<dbReference type="InterPro" id="IPR029033">
    <property type="entry name" value="His_PPase_superfam"/>
</dbReference>
<dbReference type="InterPro" id="IPR050645">
    <property type="entry name" value="Histidine_acid_phosphatase"/>
</dbReference>
<evidence type="ECO:0000256" key="2">
    <source>
        <dbReference type="ARBA" id="ARBA00005375"/>
    </source>
</evidence>
<dbReference type="Pfam" id="PF00328">
    <property type="entry name" value="His_Phos_2"/>
    <property type="match status" value="1"/>
</dbReference>
<dbReference type="SUPFAM" id="SSF53254">
    <property type="entry name" value="Phosphoglycerate mutase-like"/>
    <property type="match status" value="1"/>
</dbReference>
<gene>
    <name evidence="8" type="ORF">QE152_g31184</name>
</gene>
<dbReference type="PANTHER" id="PTHR11567:SF211">
    <property type="entry name" value="PROSTATIC ACID PHOSPHATASE"/>
    <property type="match status" value="1"/>
</dbReference>
<sequence>MRIWHLAAHLTAQQQFGLTLPDWTKSVFPDKITNVAVSDFYLHTATKELRKIVLGNLLEKILNDIKAKIQNTSERKIHLYSAHDYNPAHILIFFNVMFNHIPNYGACIIFEVYDFGIKHGIKLKYKESKFVEFRYMTFANGSNTLDLDEFERMIRDLE</sequence>
<keyword evidence="5" id="KW-0378">Hydrolase</keyword>
<organism evidence="8 9">
    <name type="scientific">Popillia japonica</name>
    <name type="common">Japanese beetle</name>
    <dbReference type="NCBI Taxonomy" id="7064"/>
    <lineage>
        <taxon>Eukaryota</taxon>
        <taxon>Metazoa</taxon>
        <taxon>Ecdysozoa</taxon>
        <taxon>Arthropoda</taxon>
        <taxon>Hexapoda</taxon>
        <taxon>Insecta</taxon>
        <taxon>Pterygota</taxon>
        <taxon>Neoptera</taxon>
        <taxon>Endopterygota</taxon>
        <taxon>Coleoptera</taxon>
        <taxon>Polyphaga</taxon>
        <taxon>Scarabaeiformia</taxon>
        <taxon>Scarabaeidae</taxon>
        <taxon>Rutelinae</taxon>
        <taxon>Popillia</taxon>
    </lineage>
</organism>
<dbReference type="AlphaFoldDB" id="A0AAW1JCC3"/>
<dbReference type="PANTHER" id="PTHR11567">
    <property type="entry name" value="ACID PHOSPHATASE-RELATED"/>
    <property type="match status" value="1"/>
</dbReference>
<evidence type="ECO:0000256" key="6">
    <source>
        <dbReference type="ARBA" id="ARBA00023157"/>
    </source>
</evidence>
<dbReference type="InterPro" id="IPR000560">
    <property type="entry name" value="His_Pase_clade-2"/>
</dbReference>
<comment type="caution">
    <text evidence="8">The sequence shown here is derived from an EMBL/GenBank/DDBJ whole genome shotgun (WGS) entry which is preliminary data.</text>
</comment>
<keyword evidence="9" id="KW-1185">Reference proteome</keyword>
<evidence type="ECO:0000313" key="9">
    <source>
        <dbReference type="Proteomes" id="UP001458880"/>
    </source>
</evidence>